<evidence type="ECO:0000313" key="3">
    <source>
        <dbReference type="Proteomes" id="UP000541558"/>
    </source>
</evidence>
<reference evidence="2 3" key="1">
    <citation type="journal article" date="2020" name="ISME J.">
        <title>Uncovering the hidden diversity of litter-decomposition mechanisms in mushroom-forming fungi.</title>
        <authorList>
            <person name="Floudas D."/>
            <person name="Bentzer J."/>
            <person name="Ahren D."/>
            <person name="Johansson T."/>
            <person name="Persson P."/>
            <person name="Tunlid A."/>
        </authorList>
    </citation>
    <scope>NUCLEOTIDE SEQUENCE [LARGE SCALE GENOMIC DNA]</scope>
    <source>
        <strain evidence="2 3">CBS 175.51</strain>
    </source>
</reference>
<keyword evidence="1" id="KW-0732">Signal</keyword>
<dbReference type="Gene3D" id="6.10.110.10">
    <property type="match status" value="1"/>
</dbReference>
<accession>A0A8H5B630</accession>
<protein>
    <submittedName>
        <fullName evidence="2">Uncharacterized protein</fullName>
    </submittedName>
</protein>
<dbReference type="OrthoDB" id="440424at2759"/>
<evidence type="ECO:0000313" key="2">
    <source>
        <dbReference type="EMBL" id="KAF5317331.1"/>
    </source>
</evidence>
<dbReference type="Proteomes" id="UP000541558">
    <property type="component" value="Unassembled WGS sequence"/>
</dbReference>
<dbReference type="InterPro" id="IPR038213">
    <property type="entry name" value="IFI6/IFI27-like_sf"/>
</dbReference>
<dbReference type="EMBL" id="JAACJK010000219">
    <property type="protein sequence ID" value="KAF5317331.1"/>
    <property type="molecule type" value="Genomic_DNA"/>
</dbReference>
<feature type="signal peptide" evidence="1">
    <location>
        <begin position="1"/>
        <end position="19"/>
    </location>
</feature>
<evidence type="ECO:0000256" key="1">
    <source>
        <dbReference type="SAM" id="SignalP"/>
    </source>
</evidence>
<name>A0A8H5B630_9AGAR</name>
<feature type="chain" id="PRO_5034107638" evidence="1">
    <location>
        <begin position="20"/>
        <end position="289"/>
    </location>
</feature>
<proteinExistence type="predicted"/>
<dbReference type="AlphaFoldDB" id="A0A8H5B630"/>
<keyword evidence="3" id="KW-1185">Reference proteome</keyword>
<organism evidence="2 3">
    <name type="scientific">Ephemerocybe angulata</name>
    <dbReference type="NCBI Taxonomy" id="980116"/>
    <lineage>
        <taxon>Eukaryota</taxon>
        <taxon>Fungi</taxon>
        <taxon>Dikarya</taxon>
        <taxon>Basidiomycota</taxon>
        <taxon>Agaricomycotina</taxon>
        <taxon>Agaricomycetes</taxon>
        <taxon>Agaricomycetidae</taxon>
        <taxon>Agaricales</taxon>
        <taxon>Agaricineae</taxon>
        <taxon>Psathyrellaceae</taxon>
        <taxon>Ephemerocybe</taxon>
    </lineage>
</organism>
<sequence length="289" mass="31523">MRFNILAILCFSCAALGYANSLAFLSRVEVSGQLDTGISAIIPLTTRGISLLKRSPVSERSIHPIKFLAKLSTKFSSVYIPEATRALKILIRAVEKYEETLEEAFTKSNITLDHFMARVTDQITLQIADFHGVIDDATEKDHVLVEKAVDSTIDALEDIVVDVGATLNINSSHIRVAFEDLRQPLKHSVLLVVTVLEEHPCLLEVATMGFMMEFPGIFIVRSFLQLLGFSITGPVKGSIAAGIQSKVYGGKIPKASWFSGLQKAGMTSLKSKTFGSAALVAAIYVHCHL</sequence>
<gene>
    <name evidence="2" type="ORF">D9611_003999</name>
</gene>
<comment type="caution">
    <text evidence="2">The sequence shown here is derived from an EMBL/GenBank/DDBJ whole genome shotgun (WGS) entry which is preliminary data.</text>
</comment>